<keyword evidence="4" id="KW-0274">FAD</keyword>
<dbReference type="InterPro" id="IPR006076">
    <property type="entry name" value="FAD-dep_OxRdtase"/>
</dbReference>
<evidence type="ECO:0000313" key="7">
    <source>
        <dbReference type="EMBL" id="KAF2168547.1"/>
    </source>
</evidence>
<comment type="cofactor">
    <cofactor evidence="1">
        <name>FAD</name>
        <dbReference type="ChEBI" id="CHEBI:57692"/>
    </cofactor>
</comment>
<organism evidence="7 8">
    <name type="scientific">Zasmidium cellare ATCC 36951</name>
    <dbReference type="NCBI Taxonomy" id="1080233"/>
    <lineage>
        <taxon>Eukaryota</taxon>
        <taxon>Fungi</taxon>
        <taxon>Dikarya</taxon>
        <taxon>Ascomycota</taxon>
        <taxon>Pezizomycotina</taxon>
        <taxon>Dothideomycetes</taxon>
        <taxon>Dothideomycetidae</taxon>
        <taxon>Mycosphaerellales</taxon>
        <taxon>Mycosphaerellaceae</taxon>
        <taxon>Zasmidium</taxon>
    </lineage>
</organism>
<reference evidence="7" key="1">
    <citation type="journal article" date="2020" name="Stud. Mycol.">
        <title>101 Dothideomycetes genomes: a test case for predicting lifestyles and emergence of pathogens.</title>
        <authorList>
            <person name="Haridas S."/>
            <person name="Albert R."/>
            <person name="Binder M."/>
            <person name="Bloem J."/>
            <person name="Labutti K."/>
            <person name="Salamov A."/>
            <person name="Andreopoulos B."/>
            <person name="Baker S."/>
            <person name="Barry K."/>
            <person name="Bills G."/>
            <person name="Bluhm B."/>
            <person name="Cannon C."/>
            <person name="Castanera R."/>
            <person name="Culley D."/>
            <person name="Daum C."/>
            <person name="Ezra D."/>
            <person name="Gonzalez J."/>
            <person name="Henrissat B."/>
            <person name="Kuo A."/>
            <person name="Liang C."/>
            <person name="Lipzen A."/>
            <person name="Lutzoni F."/>
            <person name="Magnuson J."/>
            <person name="Mondo S."/>
            <person name="Nolan M."/>
            <person name="Ohm R."/>
            <person name="Pangilinan J."/>
            <person name="Park H.-J."/>
            <person name="Ramirez L."/>
            <person name="Alfaro M."/>
            <person name="Sun H."/>
            <person name="Tritt A."/>
            <person name="Yoshinaga Y."/>
            <person name="Zwiers L.-H."/>
            <person name="Turgeon B."/>
            <person name="Goodwin S."/>
            <person name="Spatafora J."/>
            <person name="Crous P."/>
            <person name="Grigoriev I."/>
        </authorList>
    </citation>
    <scope>NUCLEOTIDE SEQUENCE</scope>
    <source>
        <strain evidence="7">ATCC 36951</strain>
    </source>
</reference>
<evidence type="ECO:0000313" key="8">
    <source>
        <dbReference type="Proteomes" id="UP000799537"/>
    </source>
</evidence>
<accession>A0A6A6CMR5</accession>
<dbReference type="GO" id="GO:0008115">
    <property type="term" value="F:sarcosine oxidase activity"/>
    <property type="evidence" value="ECO:0007669"/>
    <property type="project" value="TreeGrafter"/>
</dbReference>
<dbReference type="EMBL" id="ML993590">
    <property type="protein sequence ID" value="KAF2168547.1"/>
    <property type="molecule type" value="Genomic_DNA"/>
</dbReference>
<dbReference type="OrthoDB" id="2219495at2759"/>
<dbReference type="AlphaFoldDB" id="A0A6A6CMR5"/>
<dbReference type="Pfam" id="PF01266">
    <property type="entry name" value="DAO"/>
    <property type="match status" value="1"/>
</dbReference>
<dbReference type="InterPro" id="IPR045170">
    <property type="entry name" value="MTOX"/>
</dbReference>
<evidence type="ECO:0000256" key="2">
    <source>
        <dbReference type="ARBA" id="ARBA00010989"/>
    </source>
</evidence>
<name>A0A6A6CMR5_ZASCE</name>
<dbReference type="GeneID" id="54569799"/>
<evidence type="ECO:0000256" key="1">
    <source>
        <dbReference type="ARBA" id="ARBA00001974"/>
    </source>
</evidence>
<dbReference type="SUPFAM" id="SSF51905">
    <property type="entry name" value="FAD/NAD(P)-binding domain"/>
    <property type="match status" value="1"/>
</dbReference>
<keyword evidence="3" id="KW-0285">Flavoprotein</keyword>
<evidence type="ECO:0000256" key="3">
    <source>
        <dbReference type="ARBA" id="ARBA00022630"/>
    </source>
</evidence>
<keyword evidence="5" id="KW-0560">Oxidoreductase</keyword>
<comment type="similarity">
    <text evidence="2">Belongs to the MSOX/MTOX family.</text>
</comment>
<feature type="domain" description="FAD dependent oxidoreductase" evidence="6">
    <location>
        <begin position="6"/>
        <end position="383"/>
    </location>
</feature>
<dbReference type="Gene3D" id="3.50.50.60">
    <property type="entry name" value="FAD/NAD(P)-binding domain"/>
    <property type="match status" value="1"/>
</dbReference>
<protein>
    <recommendedName>
        <fullName evidence="6">FAD dependent oxidoreductase domain-containing protein</fullName>
    </recommendedName>
</protein>
<dbReference type="PANTHER" id="PTHR10961">
    <property type="entry name" value="PEROXISOMAL SARCOSINE OXIDASE"/>
    <property type="match status" value="1"/>
</dbReference>
<dbReference type="Gene3D" id="3.30.9.10">
    <property type="entry name" value="D-Amino Acid Oxidase, subunit A, domain 2"/>
    <property type="match status" value="1"/>
</dbReference>
<proteinExistence type="inferred from homology"/>
<evidence type="ECO:0000259" key="6">
    <source>
        <dbReference type="Pfam" id="PF01266"/>
    </source>
</evidence>
<sequence>MDPTPKILIIGAGVFGLSTALHLARRGYTSVHLYDVQDYTSTAYQCSQGCVAASCDDNKIIRASYGDSKLYRDLAFEAIAEWEKWNAESGRRLWERCGFLRVGEVLSDGEVRTQENLPGVLRGLQYRVSEAGERRRAAEDGVPKGKIDALGRPERGLVMEGEACCFALSLCREAGVKTHYGPGNGVESLIRTGREVIGIKTSDGLSHSADLVIVACGGWTPSFLPETEDLIETTAGSVVSFRLPRDQEDLWEKYASENFPVWCWNMSSYDREKRNVAGIFGFPRTPEGSHRSEKSGRLISVPETESDKIPEEAMHALKSFCAENMTELLDLEPEQVRLCWYCDSVDESFLIDHVPETEGLMVCSGGSGHGFKFLPVLGKHVVEVVERKDTEYTRLFQWREVPEKKRSLVDDGPVGWQVLEKQRMVDKTEWRA</sequence>
<evidence type="ECO:0000256" key="4">
    <source>
        <dbReference type="ARBA" id="ARBA00022827"/>
    </source>
</evidence>
<dbReference type="InterPro" id="IPR036188">
    <property type="entry name" value="FAD/NAD-bd_sf"/>
</dbReference>
<dbReference type="PANTHER" id="PTHR10961:SF15">
    <property type="entry name" value="FAD DEPENDENT OXIDOREDUCTASE DOMAIN-CONTAINING PROTEIN"/>
    <property type="match status" value="1"/>
</dbReference>
<gene>
    <name evidence="7" type="ORF">M409DRAFT_65482</name>
</gene>
<dbReference type="GO" id="GO:0050660">
    <property type="term" value="F:flavin adenine dinucleotide binding"/>
    <property type="evidence" value="ECO:0007669"/>
    <property type="project" value="InterPro"/>
</dbReference>
<evidence type="ECO:0000256" key="5">
    <source>
        <dbReference type="ARBA" id="ARBA00023002"/>
    </source>
</evidence>
<dbReference type="RefSeq" id="XP_033669436.1">
    <property type="nucleotide sequence ID" value="XM_033816527.1"/>
</dbReference>
<dbReference type="Proteomes" id="UP000799537">
    <property type="component" value="Unassembled WGS sequence"/>
</dbReference>
<keyword evidence="8" id="KW-1185">Reference proteome</keyword>